<dbReference type="Proteomes" id="UP000250140">
    <property type="component" value="Unassembled WGS sequence"/>
</dbReference>
<sequence length="72" mass="8107">MRNLPGSDTSVLFKYHREGPCASADERLPAPQCRPVTLALDERYVPHLSHEHATTRCSLQPLAEVCYQDTAR</sequence>
<dbReference type="EMBL" id="KV749552">
    <property type="protein sequence ID" value="OCL08933.1"/>
    <property type="molecule type" value="Genomic_DNA"/>
</dbReference>
<gene>
    <name evidence="1" type="ORF">AOQ84DRAFT_354252</name>
</gene>
<proteinExistence type="predicted"/>
<accession>A0A8E2F283</accession>
<name>A0A8E2F283_9PEZI</name>
<evidence type="ECO:0000313" key="1">
    <source>
        <dbReference type="EMBL" id="OCL08933.1"/>
    </source>
</evidence>
<dbReference type="AlphaFoldDB" id="A0A8E2F283"/>
<protein>
    <submittedName>
        <fullName evidence="1">Uncharacterized protein</fullName>
    </submittedName>
</protein>
<reference evidence="1 2" key="1">
    <citation type="journal article" date="2016" name="Nat. Commun.">
        <title>Ectomycorrhizal ecology is imprinted in the genome of the dominant symbiotic fungus Cenococcum geophilum.</title>
        <authorList>
            <consortium name="DOE Joint Genome Institute"/>
            <person name="Peter M."/>
            <person name="Kohler A."/>
            <person name="Ohm R.A."/>
            <person name="Kuo A."/>
            <person name="Krutzmann J."/>
            <person name="Morin E."/>
            <person name="Arend M."/>
            <person name="Barry K.W."/>
            <person name="Binder M."/>
            <person name="Choi C."/>
            <person name="Clum A."/>
            <person name="Copeland A."/>
            <person name="Grisel N."/>
            <person name="Haridas S."/>
            <person name="Kipfer T."/>
            <person name="LaButti K."/>
            <person name="Lindquist E."/>
            <person name="Lipzen A."/>
            <person name="Maire R."/>
            <person name="Meier B."/>
            <person name="Mihaltcheva S."/>
            <person name="Molinier V."/>
            <person name="Murat C."/>
            <person name="Poggeler S."/>
            <person name="Quandt C.A."/>
            <person name="Sperisen C."/>
            <person name="Tritt A."/>
            <person name="Tisserant E."/>
            <person name="Crous P.W."/>
            <person name="Henrissat B."/>
            <person name="Nehls U."/>
            <person name="Egli S."/>
            <person name="Spatafora J.W."/>
            <person name="Grigoriev I.V."/>
            <person name="Martin F.M."/>
        </authorList>
    </citation>
    <scope>NUCLEOTIDE SEQUENCE [LARGE SCALE GENOMIC DNA]</scope>
    <source>
        <strain evidence="1 2">CBS 207.34</strain>
    </source>
</reference>
<keyword evidence="2" id="KW-1185">Reference proteome</keyword>
<evidence type="ECO:0000313" key="2">
    <source>
        <dbReference type="Proteomes" id="UP000250140"/>
    </source>
</evidence>
<organism evidence="1 2">
    <name type="scientific">Glonium stellatum</name>
    <dbReference type="NCBI Taxonomy" id="574774"/>
    <lineage>
        <taxon>Eukaryota</taxon>
        <taxon>Fungi</taxon>
        <taxon>Dikarya</taxon>
        <taxon>Ascomycota</taxon>
        <taxon>Pezizomycotina</taxon>
        <taxon>Dothideomycetes</taxon>
        <taxon>Pleosporomycetidae</taxon>
        <taxon>Gloniales</taxon>
        <taxon>Gloniaceae</taxon>
        <taxon>Glonium</taxon>
    </lineage>
</organism>